<feature type="region of interest" description="Disordered" evidence="1">
    <location>
        <begin position="62"/>
        <end position="91"/>
    </location>
</feature>
<organism evidence="2 3">
    <name type="scientific">Prorocentrum cordatum</name>
    <dbReference type="NCBI Taxonomy" id="2364126"/>
    <lineage>
        <taxon>Eukaryota</taxon>
        <taxon>Sar</taxon>
        <taxon>Alveolata</taxon>
        <taxon>Dinophyceae</taxon>
        <taxon>Prorocentrales</taxon>
        <taxon>Prorocentraceae</taxon>
        <taxon>Prorocentrum</taxon>
    </lineage>
</organism>
<gene>
    <name evidence="2" type="ORF">PCOR1329_LOCUS66934</name>
</gene>
<evidence type="ECO:0000313" key="3">
    <source>
        <dbReference type="Proteomes" id="UP001189429"/>
    </source>
</evidence>
<proteinExistence type="predicted"/>
<dbReference type="Proteomes" id="UP001189429">
    <property type="component" value="Unassembled WGS sequence"/>
</dbReference>
<feature type="region of interest" description="Disordered" evidence="1">
    <location>
        <begin position="157"/>
        <end position="191"/>
    </location>
</feature>
<accession>A0ABN9WJF1</accession>
<feature type="non-terminal residue" evidence="2">
    <location>
        <position position="640"/>
    </location>
</feature>
<feature type="region of interest" description="Disordered" evidence="1">
    <location>
        <begin position="124"/>
        <end position="145"/>
    </location>
</feature>
<dbReference type="EMBL" id="CAUYUJ010018649">
    <property type="protein sequence ID" value="CAK0885282.1"/>
    <property type="molecule type" value="Genomic_DNA"/>
</dbReference>
<protein>
    <submittedName>
        <fullName evidence="2">Uncharacterized protein</fullName>
    </submittedName>
</protein>
<evidence type="ECO:0000256" key="1">
    <source>
        <dbReference type="SAM" id="MobiDB-lite"/>
    </source>
</evidence>
<keyword evidence="3" id="KW-1185">Reference proteome</keyword>
<comment type="caution">
    <text evidence="2">The sequence shown here is derived from an EMBL/GenBank/DDBJ whole genome shotgun (WGS) entry which is preliminary data.</text>
</comment>
<evidence type="ECO:0000313" key="2">
    <source>
        <dbReference type="EMBL" id="CAK0885282.1"/>
    </source>
</evidence>
<reference evidence="2" key="1">
    <citation type="submission" date="2023-10" db="EMBL/GenBank/DDBJ databases">
        <authorList>
            <person name="Chen Y."/>
            <person name="Shah S."/>
            <person name="Dougan E. K."/>
            <person name="Thang M."/>
            <person name="Chan C."/>
        </authorList>
    </citation>
    <scope>NUCLEOTIDE SEQUENCE [LARGE SCALE GENOMIC DNA]</scope>
</reference>
<sequence length="640" mass="62963">MQLVSMLALCSGSLRPQPDTTFWGAITQHFNDIASEAGLFLPEMSCGAPSKDSLTVDEIDTSARDEVVYDPPVSRGSGSTSANAGNGGKSSVGTAQKFCTSCGYSFKKGTDKFCPSCGTQRLQAASDEATPTPEPPEPEKEAPAPKQDLLSLDETAPDSANAAASTPEPDATAPPPKQDLLDLDEPGAAASAGPAITVGLEAVAPPPEPVLLSMDEPAAATPKAESVPPVDMLIDVSAAQAPAPSHTPVAPTSAEPAQTSDLLIEFPVAAAPAPLSAIVSDLDSMTFAPPTATAPSALMPAEALAPAQAANAKVAAPAALVADAKAASVAPIPALSPPPGAKQPAPVADDLFADFSAAPAPPMTQDCVPTLSTSAPAQAVPELLFQDTPTVTAAPSASLAPFGYGASAAATPASAGLAAAAVAEPDPFAELQQSAAAQRATVPAVGMVVGGVAPHGLVAEAGSFGGLPTAPAPLAAQAMPPYGQPAWPGPLAAAPSVAGTSRPDPFAGMSGTPAPALQMASTPAPAWSIAPAAMNPPMSTNAVPFTAEPGAAAADSPPAVSEVPSRVDEIGAELFAAASAAFQLSSLTRTDPAKEEPAHAPTALAEGAAPAEAASRLAARPAEALVPGAGAEALASVILS</sequence>
<name>A0ABN9WJF1_9DINO</name>
<feature type="compositionally biased region" description="Low complexity" evidence="1">
    <location>
        <begin position="74"/>
        <end position="84"/>
    </location>
</feature>